<protein>
    <submittedName>
        <fullName evidence="2">Uncharacterized protein</fullName>
    </submittedName>
</protein>
<gene>
    <name evidence="2" type="ORF">MNOR_LOCUS34363</name>
</gene>
<evidence type="ECO:0000313" key="3">
    <source>
        <dbReference type="Proteomes" id="UP001497623"/>
    </source>
</evidence>
<dbReference type="Proteomes" id="UP001497623">
    <property type="component" value="Unassembled WGS sequence"/>
</dbReference>
<dbReference type="AlphaFoldDB" id="A0AAV2SBV5"/>
<feature type="non-terminal residue" evidence="2">
    <location>
        <position position="1"/>
    </location>
</feature>
<evidence type="ECO:0000313" key="2">
    <source>
        <dbReference type="EMBL" id="CAL4173167.1"/>
    </source>
</evidence>
<accession>A0AAV2SBV5</accession>
<reference evidence="2 3" key="1">
    <citation type="submission" date="2024-05" db="EMBL/GenBank/DDBJ databases">
        <authorList>
            <person name="Wallberg A."/>
        </authorList>
    </citation>
    <scope>NUCLEOTIDE SEQUENCE [LARGE SCALE GENOMIC DNA]</scope>
</reference>
<feature type="compositionally biased region" description="Basic and acidic residues" evidence="1">
    <location>
        <begin position="1"/>
        <end position="13"/>
    </location>
</feature>
<comment type="caution">
    <text evidence="2">The sequence shown here is derived from an EMBL/GenBank/DDBJ whole genome shotgun (WGS) entry which is preliminary data.</text>
</comment>
<name>A0AAV2SBV5_MEGNR</name>
<evidence type="ECO:0000256" key="1">
    <source>
        <dbReference type="SAM" id="MobiDB-lite"/>
    </source>
</evidence>
<sequence length="385" mass="39334">YKDYATPETRDTKPMVSSVNNGTKPLPNFSSIVFKEPITTAATQTSNASLTIAAHPAAETQRSRFSFELGESTNNKIKAEGTSTNISTDSLITTPTSSWGIFDSLGASMTGSSSSTNSDRTTSPGGLFGSFPHTGFIKTESNELISNATATPFSASKLSSISSCFNTTTTAITFAGCSATTAVTSTNSTSGIPLISGSTSSNIFSMGSKSSFRTTSTGRGMFESPNSIFREPVSSSSFGSLCGQISYNTATTTGSTYGQNSNTEDSSIFSNSSSALIFGGNSSGFGSGSGRVFLKCQKSKPAEFSDTTTTGSVFGGGPTFGEAFFFRTNSPRKFSEAKLGSGAAFESSSLGSFLGSLGSAAISSTSTKVLVSGGGAGNNGGLAFQ</sequence>
<dbReference type="EMBL" id="CAXKWB010052636">
    <property type="protein sequence ID" value="CAL4173167.1"/>
    <property type="molecule type" value="Genomic_DNA"/>
</dbReference>
<organism evidence="2 3">
    <name type="scientific">Meganyctiphanes norvegica</name>
    <name type="common">Northern krill</name>
    <name type="synonym">Thysanopoda norvegica</name>
    <dbReference type="NCBI Taxonomy" id="48144"/>
    <lineage>
        <taxon>Eukaryota</taxon>
        <taxon>Metazoa</taxon>
        <taxon>Ecdysozoa</taxon>
        <taxon>Arthropoda</taxon>
        <taxon>Crustacea</taxon>
        <taxon>Multicrustacea</taxon>
        <taxon>Malacostraca</taxon>
        <taxon>Eumalacostraca</taxon>
        <taxon>Eucarida</taxon>
        <taxon>Euphausiacea</taxon>
        <taxon>Euphausiidae</taxon>
        <taxon>Meganyctiphanes</taxon>
    </lineage>
</organism>
<keyword evidence="3" id="KW-1185">Reference proteome</keyword>
<proteinExistence type="predicted"/>
<feature type="region of interest" description="Disordered" evidence="1">
    <location>
        <begin position="1"/>
        <end position="22"/>
    </location>
</feature>